<accession>A4Y6V0</accession>
<protein>
    <submittedName>
        <fullName evidence="1">Uncharacterized protein</fullName>
    </submittedName>
</protein>
<name>A4Y6V0_SHEPC</name>
<evidence type="ECO:0000313" key="1">
    <source>
        <dbReference type="EMBL" id="ABP75683.1"/>
    </source>
</evidence>
<dbReference type="EMBL" id="CP000681">
    <property type="protein sequence ID" value="ABP75683.1"/>
    <property type="molecule type" value="Genomic_DNA"/>
</dbReference>
<gene>
    <name evidence="1" type="ordered locus">Sputcn32_1960</name>
</gene>
<dbReference type="HOGENOM" id="CLU_139764_0_0_6"/>
<sequence precursor="true">MLMRQFLVFLTMVFLLNLTACKEKVEHIRDKENSDPSLCVFSQGECVKTIAGIKLSFTINPSHAPSEKPLTLNILSSAPISDVHIRLEGRDMFMGIIPVNVRQVDEMNYIGQMVYGSCSSGYMVWRGFVNFTVNGKPQTAIFDFLADSDIN</sequence>
<proteinExistence type="predicted"/>
<dbReference type="eggNOG" id="ENOG50336XW">
    <property type="taxonomic scope" value="Bacteria"/>
</dbReference>
<dbReference type="KEGG" id="spc:Sputcn32_1960"/>
<organism evidence="1">
    <name type="scientific">Shewanella putrefaciens (strain CN-32 / ATCC BAA-453)</name>
    <dbReference type="NCBI Taxonomy" id="319224"/>
    <lineage>
        <taxon>Bacteria</taxon>
        <taxon>Pseudomonadati</taxon>
        <taxon>Pseudomonadota</taxon>
        <taxon>Gammaproteobacteria</taxon>
        <taxon>Alteromonadales</taxon>
        <taxon>Shewanellaceae</taxon>
        <taxon>Shewanella</taxon>
    </lineage>
</organism>
<dbReference type="STRING" id="319224.Sputcn32_1960"/>
<dbReference type="AlphaFoldDB" id="A4Y6V0"/>
<reference evidence="1" key="1">
    <citation type="submission" date="2007-04" db="EMBL/GenBank/DDBJ databases">
        <title>Complete sequence of Shewanella putrefaciens CN-32.</title>
        <authorList>
            <consortium name="US DOE Joint Genome Institute"/>
            <person name="Copeland A."/>
            <person name="Lucas S."/>
            <person name="Lapidus A."/>
            <person name="Barry K."/>
            <person name="Detter J.C."/>
            <person name="Glavina del Rio T."/>
            <person name="Hammon N."/>
            <person name="Israni S."/>
            <person name="Dalin E."/>
            <person name="Tice H."/>
            <person name="Pitluck S."/>
            <person name="Chain P."/>
            <person name="Malfatti S."/>
            <person name="Shin M."/>
            <person name="Vergez L."/>
            <person name="Schmutz J."/>
            <person name="Larimer F."/>
            <person name="Land M."/>
            <person name="Hauser L."/>
            <person name="Kyrpides N."/>
            <person name="Mikhailova N."/>
            <person name="Romine M.F."/>
            <person name="Fredrickson J."/>
            <person name="Tiedje J."/>
            <person name="Richardson P."/>
        </authorList>
    </citation>
    <scope>NUCLEOTIDE SEQUENCE [LARGE SCALE GENOMIC DNA]</scope>
    <source>
        <strain evidence="1">CN-32</strain>
    </source>
</reference>